<dbReference type="EMBL" id="CCSD01000080">
    <property type="protein sequence ID" value="CDZ90203.1"/>
    <property type="molecule type" value="Genomic_DNA"/>
</dbReference>
<protein>
    <submittedName>
        <fullName evidence="3">Putative lipoprotein</fullName>
    </submittedName>
</protein>
<dbReference type="AlphaFoldDB" id="A0A098BNS2"/>
<evidence type="ECO:0000313" key="3">
    <source>
        <dbReference type="EMBL" id="CDZ90203.1"/>
    </source>
</evidence>
<dbReference type="RefSeq" id="WP_040273361.1">
    <property type="nucleotide sequence ID" value="NZ_JAJNCM010000024.1"/>
</dbReference>
<dbReference type="Pfam" id="PF26526">
    <property type="entry name" value="DUF8175"/>
    <property type="match status" value="1"/>
</dbReference>
<feature type="signal peptide" evidence="1">
    <location>
        <begin position="1"/>
        <end position="23"/>
    </location>
</feature>
<keyword evidence="3" id="KW-0449">Lipoprotein</keyword>
<evidence type="ECO:0000313" key="4">
    <source>
        <dbReference type="Proteomes" id="UP000042997"/>
    </source>
</evidence>
<feature type="chain" id="PRO_5039495292" evidence="1">
    <location>
        <begin position="24"/>
        <end position="202"/>
    </location>
</feature>
<dbReference type="Proteomes" id="UP000042997">
    <property type="component" value="Unassembled WGS sequence"/>
</dbReference>
<dbReference type="PROSITE" id="PS51257">
    <property type="entry name" value="PROKAR_LIPOPROTEIN"/>
    <property type="match status" value="1"/>
</dbReference>
<dbReference type="OrthoDB" id="4426844at2"/>
<reference evidence="3 4" key="1">
    <citation type="journal article" date="2014" name="Genome Announc.">
        <title>Draft Genome Sequence of Propane- and Butane-Oxidizing Actinobacterium Rhodococcus ruber IEGM 231.</title>
        <authorList>
            <person name="Ivshina I.B."/>
            <person name="Kuyukina M.S."/>
            <person name="Krivoruchko A.V."/>
            <person name="Barbe V."/>
            <person name="Fischer C."/>
        </authorList>
    </citation>
    <scope>NUCLEOTIDE SEQUENCE [LARGE SCALE GENOMIC DNA]</scope>
</reference>
<organism evidence="3 4">
    <name type="scientific">Rhodococcus ruber</name>
    <dbReference type="NCBI Taxonomy" id="1830"/>
    <lineage>
        <taxon>Bacteria</taxon>
        <taxon>Bacillati</taxon>
        <taxon>Actinomycetota</taxon>
        <taxon>Actinomycetes</taxon>
        <taxon>Mycobacteriales</taxon>
        <taxon>Nocardiaceae</taxon>
        <taxon>Rhodococcus</taxon>
    </lineage>
</organism>
<accession>A0A098BNS2</accession>
<evidence type="ECO:0000259" key="2">
    <source>
        <dbReference type="Pfam" id="PF26526"/>
    </source>
</evidence>
<feature type="domain" description="DUF8175" evidence="2">
    <location>
        <begin position="18"/>
        <end position="189"/>
    </location>
</feature>
<keyword evidence="1" id="KW-0732">Signal</keyword>
<sequence>MRRRRWARAAVVAVALVATSCGGSDTGESPVSLTDPPQISRWVTVGGIEVPIGTTDGPRGGEWEPFAGFSHTPQGAALAAITQSVQLATASDRTWSQILSGVAAPGEGRDLYAAHRSLVEMSGTDPEMVPTIVGYTLADYSDTAATVDVVQRFSDDSLASATTQVVWIDDDWRLNLPSNDTATITALDALPSELVDLEETRK</sequence>
<evidence type="ECO:0000256" key="1">
    <source>
        <dbReference type="SAM" id="SignalP"/>
    </source>
</evidence>
<dbReference type="InterPro" id="IPR058488">
    <property type="entry name" value="DUF8175"/>
</dbReference>
<proteinExistence type="predicted"/>
<name>A0A098BNS2_9NOCA</name>
<gene>
    <name evidence="3" type="ORF">RHRU231_670012</name>
</gene>